<dbReference type="AlphaFoldDB" id="A0A0X3BJD8"/>
<evidence type="ECO:0000256" key="7">
    <source>
        <dbReference type="ARBA" id="ARBA00023239"/>
    </source>
</evidence>
<keyword evidence="4" id="KW-0521">NADP</keyword>
<dbReference type="GO" id="GO:0110051">
    <property type="term" value="P:metabolite repair"/>
    <property type="evidence" value="ECO:0007669"/>
    <property type="project" value="TreeGrafter"/>
</dbReference>
<sequence>MCSSRQAPGAHKGAGGEVLVVGGGPYQGAPYIAAMGALRAGADIVRIASPAYIPMPDLIYERLEGDVITNDHLETILRLVGRADVVVCGMGLGRASHDVVLAVAEAAEKAVFDADALARPLPAAKETIYTPHAGEFARMTGAEPPVDLVPRARSVKAAATAGTILLKGPVDVVSDGKRVRFNRTGTPAMTTGGQATSSPVWRGRSSAICRHSRPPVSPHTQTAGPVCGLRKSGGAVCSLQICWTSSHGNSSAVEHPGSQPEYVLFYPPRDRRSPAIYMNESGKQGEGPVFTHIENDRAQMVDISAKTEVPREAVASGRIYLRGETLRAIREGTTVKGNVLATARVAATLAVKDTPRIIPCATPYRLEASPSISRKGTATSRRPPV</sequence>
<gene>
    <name evidence="9" type="ORF">MMAB1_0984</name>
</gene>
<dbReference type="Proteomes" id="UP000069850">
    <property type="component" value="Chromosome 1"/>
</dbReference>
<comment type="pathway">
    <text evidence="1">Cofactor biosynthesis; molybdopterin biosynthesis.</text>
</comment>
<evidence type="ECO:0000256" key="1">
    <source>
        <dbReference type="ARBA" id="ARBA00005046"/>
    </source>
</evidence>
<dbReference type="InterPro" id="IPR036522">
    <property type="entry name" value="MoaC_sf"/>
</dbReference>
<proteinExistence type="predicted"/>
<evidence type="ECO:0000256" key="5">
    <source>
        <dbReference type="ARBA" id="ARBA00023027"/>
    </source>
</evidence>
<dbReference type="NCBIfam" id="TIGR00196">
    <property type="entry name" value="yjeF_cterm"/>
    <property type="match status" value="1"/>
</dbReference>
<dbReference type="PROSITE" id="PS51383">
    <property type="entry name" value="YJEF_C_3"/>
    <property type="match status" value="1"/>
</dbReference>
<evidence type="ECO:0000259" key="8">
    <source>
        <dbReference type="PROSITE" id="PS51383"/>
    </source>
</evidence>
<accession>A0A0X3BJD8</accession>
<keyword evidence="2" id="KW-0547">Nucleotide-binding</keyword>
<dbReference type="InterPro" id="IPR002820">
    <property type="entry name" value="Mopterin_CF_biosynth-C_dom"/>
</dbReference>
<name>A0A0X3BJD8_9EURY</name>
<dbReference type="Gene3D" id="3.40.1190.20">
    <property type="match status" value="1"/>
</dbReference>
<dbReference type="EMBL" id="LT158599">
    <property type="protein sequence ID" value="CVK32198.1"/>
    <property type="molecule type" value="Genomic_DNA"/>
</dbReference>
<keyword evidence="7" id="KW-0456">Lyase</keyword>
<dbReference type="KEGG" id="mema:MMAB1_0984"/>
<evidence type="ECO:0000313" key="10">
    <source>
        <dbReference type="Proteomes" id="UP000069850"/>
    </source>
</evidence>
<dbReference type="UniPathway" id="UPA00344"/>
<keyword evidence="6" id="KW-0501">Molybdenum cofactor biosynthesis</keyword>
<dbReference type="Pfam" id="PF01256">
    <property type="entry name" value="Carb_kinase"/>
    <property type="match status" value="1"/>
</dbReference>
<dbReference type="Pfam" id="PF01967">
    <property type="entry name" value="MoaC"/>
    <property type="match status" value="1"/>
</dbReference>
<dbReference type="PANTHER" id="PTHR12592:SF0">
    <property type="entry name" value="ATP-DEPENDENT (S)-NAD(P)H-HYDRATE DEHYDRATASE"/>
    <property type="match status" value="1"/>
</dbReference>
<dbReference type="SUPFAM" id="SSF55040">
    <property type="entry name" value="Molybdenum cofactor biosynthesis protein C, MoaC"/>
    <property type="match status" value="1"/>
</dbReference>
<dbReference type="SUPFAM" id="SSF53613">
    <property type="entry name" value="Ribokinase-like"/>
    <property type="match status" value="1"/>
</dbReference>
<dbReference type="PANTHER" id="PTHR12592">
    <property type="entry name" value="ATP-DEPENDENT (S)-NAD(P)H-HYDRATE DEHYDRATASE FAMILY MEMBER"/>
    <property type="match status" value="1"/>
</dbReference>
<dbReference type="InterPro" id="IPR029056">
    <property type="entry name" value="Ribokinase-like"/>
</dbReference>
<dbReference type="GO" id="GO:0005524">
    <property type="term" value="F:ATP binding"/>
    <property type="evidence" value="ECO:0007669"/>
    <property type="project" value="UniProtKB-KW"/>
</dbReference>
<dbReference type="GO" id="GO:0006777">
    <property type="term" value="P:Mo-molybdopterin cofactor biosynthetic process"/>
    <property type="evidence" value="ECO:0007669"/>
    <property type="project" value="UniProtKB-KW"/>
</dbReference>
<evidence type="ECO:0000256" key="3">
    <source>
        <dbReference type="ARBA" id="ARBA00022840"/>
    </source>
</evidence>
<reference evidence="9 10" key="1">
    <citation type="submission" date="2016-01" db="EMBL/GenBank/DDBJ databases">
        <authorList>
            <person name="Manzoor S."/>
        </authorList>
    </citation>
    <scope>NUCLEOTIDE SEQUENCE [LARGE SCALE GENOMIC DNA]</scope>
    <source>
        <strain evidence="9">Methanoculleus sp MAB1</strain>
    </source>
</reference>
<organism evidence="9 10">
    <name type="scientific">Methanoculleus bourgensis</name>
    <dbReference type="NCBI Taxonomy" id="83986"/>
    <lineage>
        <taxon>Archaea</taxon>
        <taxon>Methanobacteriati</taxon>
        <taxon>Methanobacteriota</taxon>
        <taxon>Stenosarchaea group</taxon>
        <taxon>Methanomicrobia</taxon>
        <taxon>Methanomicrobiales</taxon>
        <taxon>Methanomicrobiaceae</taxon>
        <taxon>Methanoculleus</taxon>
    </lineage>
</organism>
<evidence type="ECO:0000256" key="2">
    <source>
        <dbReference type="ARBA" id="ARBA00022741"/>
    </source>
</evidence>
<feature type="domain" description="YjeF C-terminal" evidence="8">
    <location>
        <begin position="1"/>
        <end position="194"/>
    </location>
</feature>
<dbReference type="InterPro" id="IPR000631">
    <property type="entry name" value="CARKD"/>
</dbReference>
<dbReference type="GO" id="GO:0016836">
    <property type="term" value="F:hydro-lyase activity"/>
    <property type="evidence" value="ECO:0007669"/>
    <property type="project" value="InterPro"/>
</dbReference>
<evidence type="ECO:0000256" key="6">
    <source>
        <dbReference type="ARBA" id="ARBA00023150"/>
    </source>
</evidence>
<evidence type="ECO:0000256" key="4">
    <source>
        <dbReference type="ARBA" id="ARBA00022857"/>
    </source>
</evidence>
<keyword evidence="5" id="KW-0520">NAD</keyword>
<evidence type="ECO:0000313" key="9">
    <source>
        <dbReference type="EMBL" id="CVK32198.1"/>
    </source>
</evidence>
<protein>
    <recommendedName>
        <fullName evidence="8">YjeF C-terminal domain-containing protein</fullName>
    </recommendedName>
</protein>
<dbReference type="CDD" id="cd01171">
    <property type="entry name" value="YXKO-related"/>
    <property type="match status" value="1"/>
</dbReference>
<dbReference type="Gene3D" id="3.30.70.640">
    <property type="entry name" value="Molybdopterin cofactor biosynthesis C (MoaC) domain"/>
    <property type="match status" value="1"/>
</dbReference>
<keyword evidence="3" id="KW-0067">ATP-binding</keyword>